<name>A0AC34GQN9_9BILA</name>
<protein>
    <submittedName>
        <fullName evidence="2">Rabphilin</fullName>
    </submittedName>
</protein>
<sequence>MNDWEIGGTQNPWVCPSDRHLQLRAQLKSGWSVRTASARSPTNIKQNAGGAISDAEQEQIRKVLARAEAGRQNEQQRIGKMVDRLEKMRTRATGNGVTQCLLCQTEFGLLASKSYAAMCMDCRKYVCQKNCGVETYDQKRGEPIFLCKICSEYREVMWKKSGAWFYKEMPAYVKPPLNGTTPSSNSCSNTPRPFWQNNSDSRTNLTALSPTAAFSSLSLQEVGINNQGATNNGISPNNAGSSNASFSSQHRVSRQLPIPPDQQQRLKTTPRPRITPSWVHEKVQSSMSIGSEDEESSSSSIDHVDFKQSLPSSTSTNLARRHHHFHRPKELNNRFPESVNSLNSRHSTHQHSALSSRNQITDTDSDNDESRRSTPSTSPRHSLATPSSYGGDDLSQNHVSLAANNEASDVKSIDSGVVQSDHSAQQAQLHQSSSVNLTLIPQNDTVSPPHVSYSSSSSTAMPTSSSRLSAGESQIIKPPSIGPTPPPIPPRAHTTSPSHFGERCTSSASSASSSAMFHQNPPYFPTMPIKEFPSTSHKNINKLSHESLHSISAKTAENRSRPESAYSTEQNLLSSSVMSDVEKEKIFLPESCDKAIWQLTKKSKFRPKNFCTKTFSLQSSNNDTARKITRSKDSGSSSMSADAAFEESSSIAPDPSSTTSMPPINEIGADSNNFVNICKSVSVPRVGGGSDNNSEKHFESVSVVPKRHQQKGIFKATLCLPRAVRGRIDAYRSTLGSIQFNLTYLHEDKQLIIHLIRAKNLKAMDKNGFSDPYVKFHIIPGNAKATKLTSKTIEKTLNPEWHEELIYYGITEEDRLKKTLRITVLDRDRIGSDFLGETRVALKKLPLGQMKKFNLYLEHAMPTPMEKPEEVERGKILISICYNIQQGSLFVNIKRCAELLGMDSTGFSDPYCKVSLTPLSSKAHRQKTAIKKRTLNPEFNEILQFIVPFKDLPKKTLEIGVYDHDVGRHDDYIGGIVLSTAAKSERGQQWSQCIENPGKTFEAWHKLDSNT</sequence>
<reference evidence="2" key="1">
    <citation type="submission" date="2022-11" db="UniProtKB">
        <authorList>
            <consortium name="WormBaseParasite"/>
        </authorList>
    </citation>
    <scope>IDENTIFICATION</scope>
</reference>
<evidence type="ECO:0000313" key="2">
    <source>
        <dbReference type="WBParaSite" id="ES5_v2.g6837.t1"/>
    </source>
</evidence>
<accession>A0AC34GQN9</accession>
<proteinExistence type="predicted"/>
<dbReference type="Proteomes" id="UP000887579">
    <property type="component" value="Unplaced"/>
</dbReference>
<organism evidence="1 2">
    <name type="scientific">Panagrolaimus sp. ES5</name>
    <dbReference type="NCBI Taxonomy" id="591445"/>
    <lineage>
        <taxon>Eukaryota</taxon>
        <taxon>Metazoa</taxon>
        <taxon>Ecdysozoa</taxon>
        <taxon>Nematoda</taxon>
        <taxon>Chromadorea</taxon>
        <taxon>Rhabditida</taxon>
        <taxon>Tylenchina</taxon>
        <taxon>Panagrolaimomorpha</taxon>
        <taxon>Panagrolaimoidea</taxon>
        <taxon>Panagrolaimidae</taxon>
        <taxon>Panagrolaimus</taxon>
    </lineage>
</organism>
<evidence type="ECO:0000313" key="1">
    <source>
        <dbReference type="Proteomes" id="UP000887579"/>
    </source>
</evidence>
<dbReference type="WBParaSite" id="ES5_v2.g6837.t1">
    <property type="protein sequence ID" value="ES5_v2.g6837.t1"/>
    <property type="gene ID" value="ES5_v2.g6837"/>
</dbReference>